<accession>A0AAE1U116</accession>
<evidence type="ECO:0000313" key="1">
    <source>
        <dbReference type="EMBL" id="KAK4302329.1"/>
    </source>
</evidence>
<dbReference type="AlphaFoldDB" id="A0AAE1U116"/>
<dbReference type="Proteomes" id="UP001292094">
    <property type="component" value="Unassembled WGS sequence"/>
</dbReference>
<evidence type="ECO:0000313" key="2">
    <source>
        <dbReference type="Proteomes" id="UP001292094"/>
    </source>
</evidence>
<comment type="caution">
    <text evidence="1">The sequence shown here is derived from an EMBL/GenBank/DDBJ whole genome shotgun (WGS) entry which is preliminary data.</text>
</comment>
<gene>
    <name evidence="1" type="ORF">Pmani_025579</name>
</gene>
<name>A0AAE1U116_9EUCA</name>
<keyword evidence="2" id="KW-1185">Reference proteome</keyword>
<reference evidence="1" key="1">
    <citation type="submission" date="2023-11" db="EMBL/GenBank/DDBJ databases">
        <title>Genome assemblies of two species of porcelain crab, Petrolisthes cinctipes and Petrolisthes manimaculis (Anomura: Porcellanidae).</title>
        <authorList>
            <person name="Angst P."/>
        </authorList>
    </citation>
    <scope>NUCLEOTIDE SEQUENCE</scope>
    <source>
        <strain evidence="1">PB745_02</strain>
        <tissue evidence="1">Gill</tissue>
    </source>
</reference>
<sequence>MKETRRKEVHISLALEEFTDSYESWIPQCQRWKDRLSSLPPTLHNTGLHSLQRHFTSPETHWLNTQHSSDLHLQCAPSLRSPRLISGSGMTTKCS</sequence>
<protein>
    <submittedName>
        <fullName evidence="1">Uncharacterized protein</fullName>
    </submittedName>
</protein>
<dbReference type="EMBL" id="JAWZYT010002749">
    <property type="protein sequence ID" value="KAK4302329.1"/>
    <property type="molecule type" value="Genomic_DNA"/>
</dbReference>
<proteinExistence type="predicted"/>
<organism evidence="1 2">
    <name type="scientific">Petrolisthes manimaculis</name>
    <dbReference type="NCBI Taxonomy" id="1843537"/>
    <lineage>
        <taxon>Eukaryota</taxon>
        <taxon>Metazoa</taxon>
        <taxon>Ecdysozoa</taxon>
        <taxon>Arthropoda</taxon>
        <taxon>Crustacea</taxon>
        <taxon>Multicrustacea</taxon>
        <taxon>Malacostraca</taxon>
        <taxon>Eumalacostraca</taxon>
        <taxon>Eucarida</taxon>
        <taxon>Decapoda</taxon>
        <taxon>Pleocyemata</taxon>
        <taxon>Anomura</taxon>
        <taxon>Galatheoidea</taxon>
        <taxon>Porcellanidae</taxon>
        <taxon>Petrolisthes</taxon>
    </lineage>
</organism>